<dbReference type="GeneTree" id="ENSGT00940000164430"/>
<reference evidence="3" key="2">
    <citation type="submission" date="2025-09" db="UniProtKB">
        <authorList>
            <consortium name="Ensembl"/>
        </authorList>
    </citation>
    <scope>IDENTIFICATION</scope>
</reference>
<keyword evidence="4" id="KW-1185">Reference proteome</keyword>
<dbReference type="SMART" id="SM00026">
    <property type="entry name" value="EPEND"/>
    <property type="match status" value="1"/>
</dbReference>
<evidence type="ECO:0000313" key="3">
    <source>
        <dbReference type="Ensembl" id="ENSHCOP00000002222.1"/>
    </source>
</evidence>
<dbReference type="GO" id="GO:0005509">
    <property type="term" value="F:calcium ion binding"/>
    <property type="evidence" value="ECO:0007669"/>
    <property type="project" value="InterPro"/>
</dbReference>
<dbReference type="GO" id="GO:0007160">
    <property type="term" value="P:cell-matrix adhesion"/>
    <property type="evidence" value="ECO:0007669"/>
    <property type="project" value="InterPro"/>
</dbReference>
<dbReference type="OMA" id="LNPPEFC"/>
<organism evidence="3 4">
    <name type="scientific">Hippocampus comes</name>
    <name type="common">Tiger tail seahorse</name>
    <dbReference type="NCBI Taxonomy" id="109280"/>
    <lineage>
        <taxon>Eukaryota</taxon>
        <taxon>Metazoa</taxon>
        <taxon>Chordata</taxon>
        <taxon>Craniata</taxon>
        <taxon>Vertebrata</taxon>
        <taxon>Euteleostomi</taxon>
        <taxon>Actinopterygii</taxon>
        <taxon>Neopterygii</taxon>
        <taxon>Teleostei</taxon>
        <taxon>Neoteleostei</taxon>
        <taxon>Acanthomorphata</taxon>
        <taxon>Syngnathiaria</taxon>
        <taxon>Syngnathiformes</taxon>
        <taxon>Syngnathoidei</taxon>
        <taxon>Syngnathidae</taxon>
        <taxon>Hippocampus</taxon>
    </lineage>
</organism>
<feature type="chain" id="PRO_5018638429" evidence="2">
    <location>
        <begin position="17"/>
        <end position="208"/>
    </location>
</feature>
<dbReference type="Proteomes" id="UP000264820">
    <property type="component" value="Unplaced"/>
</dbReference>
<dbReference type="STRING" id="109280.ENSHCOP00000002222"/>
<dbReference type="PANTHER" id="PTHR10697">
    <property type="entry name" value="MAMMALIAN EPENDYMIN-RELATED PROTEIN 1"/>
    <property type="match status" value="1"/>
</dbReference>
<evidence type="ECO:0000256" key="2">
    <source>
        <dbReference type="SAM" id="SignalP"/>
    </source>
</evidence>
<accession>A0A3Q2XF20</accession>
<dbReference type="InterPro" id="IPR001299">
    <property type="entry name" value="Ependymin"/>
</dbReference>
<dbReference type="AlphaFoldDB" id="A0A3Q2XF20"/>
<dbReference type="KEGG" id="hcq:109511896"/>
<reference evidence="3" key="1">
    <citation type="submission" date="2025-08" db="UniProtKB">
        <authorList>
            <consortium name="Ensembl"/>
        </authorList>
    </citation>
    <scope>IDENTIFICATION</scope>
</reference>
<evidence type="ECO:0000313" key="4">
    <source>
        <dbReference type="Proteomes" id="UP000264820"/>
    </source>
</evidence>
<dbReference type="RefSeq" id="XP_019718812.1">
    <property type="nucleotide sequence ID" value="XM_019863253.1"/>
</dbReference>
<feature type="signal peptide" evidence="2">
    <location>
        <begin position="1"/>
        <end position="16"/>
    </location>
</feature>
<evidence type="ECO:0000256" key="1">
    <source>
        <dbReference type="ARBA" id="ARBA00010771"/>
    </source>
</evidence>
<keyword evidence="2" id="KW-0732">Signal</keyword>
<protein>
    <submittedName>
        <fullName evidence="3">Ependymin-like 1</fullName>
    </submittedName>
</protein>
<dbReference type="Ensembl" id="ENSHCOT00000010772.1">
    <property type="protein sequence ID" value="ENSHCOP00000002222.1"/>
    <property type="gene ID" value="ENSHCOG00000003316.1"/>
</dbReference>
<dbReference type="PRINTS" id="PR00317">
    <property type="entry name" value="EPENDYMIN"/>
</dbReference>
<comment type="similarity">
    <text evidence="1">Belongs to the ependymin family.</text>
</comment>
<name>A0A3Q2XF20_HIPCM</name>
<dbReference type="Pfam" id="PF00811">
    <property type="entry name" value="Ependymin"/>
    <property type="match status" value="1"/>
</dbReference>
<dbReference type="GO" id="GO:0005576">
    <property type="term" value="C:extracellular region"/>
    <property type="evidence" value="ECO:0007669"/>
    <property type="project" value="InterPro"/>
</dbReference>
<sequence>MKLLVVLACFLATCVAQKPHPCESPPLLSGQLSLATQNEQLWAFARYLYDALGHRIRLQEMGFYQNKSFTYDALLLYREAVMYEINHRDHTCKKRALRVDFHPMAVPRNSTLLGQAVVGSSSGPGQGLLVNTWTGKLPNNAPYFVTVTEFGCIPVSTSYRTSAFGWMVTSFFNNVIGISDPNQLNPPEFCQDALDEEPVDFFSLFHMK</sequence>
<dbReference type="PANTHER" id="PTHR10697:SF5">
    <property type="entry name" value="EPENDYMIN-RELATED"/>
    <property type="match status" value="1"/>
</dbReference>
<proteinExistence type="inferred from homology"/>
<dbReference type="GeneID" id="109511896"/>
<dbReference type="OrthoDB" id="9942506at2759"/>
<dbReference type="GO" id="GO:0005764">
    <property type="term" value="C:lysosome"/>
    <property type="evidence" value="ECO:0007669"/>
    <property type="project" value="TreeGrafter"/>
</dbReference>